<dbReference type="Gene3D" id="1.10.287.130">
    <property type="match status" value="1"/>
</dbReference>
<name>A0ABQ7HCI8_GEOSE</name>
<dbReference type="Proteomes" id="UP000773850">
    <property type="component" value="Unassembled WGS sequence"/>
</dbReference>
<sequence length="68" mass="7512">MSTAPPPAAKRLDARHDKEYIETRFFADPIVKEKLPMLENSVISGAKPVTAAVRELIEAYERSLGGEV</sequence>
<dbReference type="RefSeq" id="WP_049624850.1">
    <property type="nucleotide sequence ID" value="NZ_JBCMXH010000022.1"/>
</dbReference>
<accession>A0ABQ7HCI8</accession>
<keyword evidence="1" id="KW-0418">Kinase</keyword>
<evidence type="ECO:0000313" key="1">
    <source>
        <dbReference type="EMBL" id="KAF6509912.1"/>
    </source>
</evidence>
<dbReference type="GO" id="GO:0016301">
    <property type="term" value="F:kinase activity"/>
    <property type="evidence" value="ECO:0007669"/>
    <property type="project" value="UniProtKB-KW"/>
</dbReference>
<protein>
    <submittedName>
        <fullName evidence="1">Periplasmic protein kinase ArgK and related GTPases of G3E family</fullName>
    </submittedName>
</protein>
<keyword evidence="2" id="KW-1185">Reference proteome</keyword>
<comment type="caution">
    <text evidence="1">The sequence shown here is derived from an EMBL/GenBank/DDBJ whole genome shotgun (WGS) entry which is preliminary data.</text>
</comment>
<reference evidence="1 2" key="1">
    <citation type="submission" date="2016-03" db="EMBL/GenBank/DDBJ databases">
        <title>Spore heat resistance.</title>
        <authorList>
            <person name="Boekhorst J."/>
            <person name="Berendsen E.M."/>
            <person name="Wells-Bennik M.H."/>
            <person name="Kuipers O.P."/>
        </authorList>
    </citation>
    <scope>NUCLEOTIDE SEQUENCE [LARGE SCALE GENOMIC DNA]</scope>
    <source>
        <strain evidence="1 2">GS8</strain>
    </source>
</reference>
<dbReference type="EMBL" id="LUCS01000028">
    <property type="protein sequence ID" value="KAF6509912.1"/>
    <property type="molecule type" value="Genomic_DNA"/>
</dbReference>
<organism evidence="1 2">
    <name type="scientific">Geobacillus stearothermophilus</name>
    <name type="common">Bacillus stearothermophilus</name>
    <dbReference type="NCBI Taxonomy" id="1422"/>
    <lineage>
        <taxon>Bacteria</taxon>
        <taxon>Bacillati</taxon>
        <taxon>Bacillota</taxon>
        <taxon>Bacilli</taxon>
        <taxon>Bacillales</taxon>
        <taxon>Anoxybacillaceae</taxon>
        <taxon>Geobacillus</taxon>
    </lineage>
</organism>
<proteinExistence type="predicted"/>
<evidence type="ECO:0000313" key="2">
    <source>
        <dbReference type="Proteomes" id="UP000773850"/>
    </source>
</evidence>
<gene>
    <name evidence="1" type="ORF">GS8_2069</name>
</gene>
<keyword evidence="1" id="KW-0808">Transferase</keyword>